<dbReference type="EMBL" id="JAFBDZ010000002">
    <property type="protein sequence ID" value="MBM7585756.1"/>
    <property type="molecule type" value="Genomic_DNA"/>
</dbReference>
<organism evidence="1 2">
    <name type="scientific">Rossellomorea pakistanensis</name>
    <dbReference type="NCBI Taxonomy" id="992288"/>
    <lineage>
        <taxon>Bacteria</taxon>
        <taxon>Bacillati</taxon>
        <taxon>Bacillota</taxon>
        <taxon>Bacilli</taxon>
        <taxon>Bacillales</taxon>
        <taxon>Bacillaceae</taxon>
        <taxon>Rossellomorea</taxon>
    </lineage>
</organism>
<evidence type="ECO:0000313" key="1">
    <source>
        <dbReference type="EMBL" id="MBM7585756.1"/>
    </source>
</evidence>
<dbReference type="Gene3D" id="3.40.50.1820">
    <property type="entry name" value="alpha/beta hydrolase"/>
    <property type="match status" value="1"/>
</dbReference>
<evidence type="ECO:0000313" key="2">
    <source>
        <dbReference type="Proteomes" id="UP001646157"/>
    </source>
</evidence>
<reference evidence="1 2" key="1">
    <citation type="submission" date="2021-01" db="EMBL/GenBank/DDBJ databases">
        <title>Genomic Encyclopedia of Type Strains, Phase IV (KMG-IV): sequencing the most valuable type-strain genomes for metagenomic binning, comparative biology and taxonomic classification.</title>
        <authorList>
            <person name="Goeker M."/>
        </authorList>
    </citation>
    <scope>NUCLEOTIDE SEQUENCE [LARGE SCALE GENOMIC DNA]</scope>
    <source>
        <strain evidence="1 2">DSM 24834</strain>
    </source>
</reference>
<dbReference type="Pfam" id="PF16929">
    <property type="entry name" value="Asp2"/>
    <property type="match status" value="1"/>
</dbReference>
<accession>A0ABS2ND32</accession>
<dbReference type="Proteomes" id="UP001646157">
    <property type="component" value="Unassembled WGS sequence"/>
</dbReference>
<dbReference type="RefSeq" id="WP_205172342.1">
    <property type="nucleotide sequence ID" value="NZ_JAFBDZ010000002.1"/>
</dbReference>
<protein>
    <submittedName>
        <fullName evidence="1">Uncharacterized protein</fullName>
    </submittedName>
</protein>
<comment type="caution">
    <text evidence="1">The sequence shown here is derived from an EMBL/GenBank/DDBJ whole genome shotgun (WGS) entry which is preliminary data.</text>
</comment>
<gene>
    <name evidence="1" type="ORF">JOC86_002298</name>
</gene>
<dbReference type="InterPro" id="IPR022267">
    <property type="entry name" value="Asp2"/>
</dbReference>
<dbReference type="SUPFAM" id="SSF53474">
    <property type="entry name" value="alpha/beta-Hydrolases"/>
    <property type="match status" value="1"/>
</dbReference>
<name>A0ABS2ND32_9BACI</name>
<keyword evidence="2" id="KW-1185">Reference proteome</keyword>
<proteinExistence type="predicted"/>
<dbReference type="InterPro" id="IPR029058">
    <property type="entry name" value="AB_hydrolase_fold"/>
</dbReference>
<sequence>MFKFDEKVFKGDLPINYVFESGNVNQDHLIVVFSGFNIPKTKAKENMKHTYNYIRTLRNIDCNKLFILDNYGPRGSYYIGNKETIGLEKSINELIEYILQENGIARENVITAGSSKGGSAALYYGLKYNYGHIVAGAPQTRIADYIKAFAEETFEYMVGKSPTEKEIESLNQLLFRQLHSGVGNDLRILTSENDIQYKKHIVPLIEQLNEHEIEFNLKIDNNIQSHGQIAEHFPSYLITNILDIIDGIKIKELKTIQVDSTKWRIGIEYENSLPSNYRQKLIVKDQNVNVSESEIKDVYEFDLRSLDFNGTAILDVMFVLERNQDGILNLPLTKQFVSNGSILKGTEFSINNNTINFSIDIEESTNLEYAFYVRRNNKVIDKIMYQKSRELKYPINEPGKYQIHYFIRPKNGEKYSDRSKVITV</sequence>